<keyword evidence="3" id="KW-1185">Reference proteome</keyword>
<dbReference type="AlphaFoldDB" id="A0A8H5MCS9"/>
<name>A0A8H5MCS9_9AGAR</name>
<proteinExistence type="predicted"/>
<feature type="compositionally biased region" description="Low complexity" evidence="1">
    <location>
        <begin position="84"/>
        <end position="101"/>
    </location>
</feature>
<protein>
    <submittedName>
        <fullName evidence="2">Uncharacterized protein</fullName>
    </submittedName>
</protein>
<feature type="region of interest" description="Disordered" evidence="1">
    <location>
        <begin position="84"/>
        <end position="104"/>
    </location>
</feature>
<sequence length="365" mass="39672">MENCVEISPGPEIISLKNWFCRRCLKHVRQAERQVLPKQVVETNSDHAMMHLHDLHSVQQPAKSIASGPSIIFIDSDSDDSVIPKSTKISPKPSVSVSSTSHGSLKALTRSDAASNALVAPGLKSTQSLPFKPHPTPAAPSTTSLAISRDGLAKPSGSDINKDHNLSQSIASEVSNTEPSHAAVPQRKATGLVTRGDNTQDEQIARYLDVEEETTTHPSMKVAYRSARKTPTSSARKTPATTASTAPSAPFPEVGCLRKNPSISRPLSDIIEWLHSRTHNHLDKNVTNPTTELNDQYGLVAPHIYQWIQLANQPGNTGEPASNLNSTPPLSRASKGSNKTRKNKARKFDADMYDADLLTFVRSKY</sequence>
<comment type="caution">
    <text evidence="2">The sequence shown here is derived from an EMBL/GenBank/DDBJ whole genome shotgun (WGS) entry which is preliminary data.</text>
</comment>
<evidence type="ECO:0000256" key="1">
    <source>
        <dbReference type="SAM" id="MobiDB-lite"/>
    </source>
</evidence>
<evidence type="ECO:0000313" key="3">
    <source>
        <dbReference type="Proteomes" id="UP000518752"/>
    </source>
</evidence>
<evidence type="ECO:0000313" key="2">
    <source>
        <dbReference type="EMBL" id="KAF5389242.1"/>
    </source>
</evidence>
<organism evidence="2 3">
    <name type="scientific">Collybiopsis confluens</name>
    <dbReference type="NCBI Taxonomy" id="2823264"/>
    <lineage>
        <taxon>Eukaryota</taxon>
        <taxon>Fungi</taxon>
        <taxon>Dikarya</taxon>
        <taxon>Basidiomycota</taxon>
        <taxon>Agaricomycotina</taxon>
        <taxon>Agaricomycetes</taxon>
        <taxon>Agaricomycetidae</taxon>
        <taxon>Agaricales</taxon>
        <taxon>Marasmiineae</taxon>
        <taxon>Omphalotaceae</taxon>
        <taxon>Collybiopsis</taxon>
    </lineage>
</organism>
<dbReference type="Proteomes" id="UP000518752">
    <property type="component" value="Unassembled WGS sequence"/>
</dbReference>
<accession>A0A8H5MCS9</accession>
<gene>
    <name evidence="2" type="ORF">D9757_003489</name>
</gene>
<feature type="compositionally biased region" description="Low complexity" evidence="1">
    <location>
        <begin position="230"/>
        <end position="248"/>
    </location>
</feature>
<reference evidence="2 3" key="1">
    <citation type="journal article" date="2020" name="ISME J.">
        <title>Uncovering the hidden diversity of litter-decomposition mechanisms in mushroom-forming fungi.</title>
        <authorList>
            <person name="Floudas D."/>
            <person name="Bentzer J."/>
            <person name="Ahren D."/>
            <person name="Johansson T."/>
            <person name="Persson P."/>
            <person name="Tunlid A."/>
        </authorList>
    </citation>
    <scope>NUCLEOTIDE SEQUENCE [LARGE SCALE GENOMIC DNA]</scope>
    <source>
        <strain evidence="2 3">CBS 406.79</strain>
    </source>
</reference>
<feature type="region of interest" description="Disordered" evidence="1">
    <location>
        <begin position="315"/>
        <end position="345"/>
    </location>
</feature>
<feature type="region of interest" description="Disordered" evidence="1">
    <location>
        <begin position="223"/>
        <end position="259"/>
    </location>
</feature>
<feature type="compositionally biased region" description="Polar residues" evidence="1">
    <location>
        <begin position="315"/>
        <end position="337"/>
    </location>
</feature>
<feature type="region of interest" description="Disordered" evidence="1">
    <location>
        <begin position="125"/>
        <end position="144"/>
    </location>
</feature>
<dbReference type="EMBL" id="JAACJN010000023">
    <property type="protein sequence ID" value="KAF5389242.1"/>
    <property type="molecule type" value="Genomic_DNA"/>
</dbReference>